<evidence type="ECO:0000259" key="2">
    <source>
        <dbReference type="Pfam" id="PF09994"/>
    </source>
</evidence>
<evidence type="ECO:0000256" key="1">
    <source>
        <dbReference type="SAM" id="MobiDB-lite"/>
    </source>
</evidence>
<accession>A0A6G1ICK6</accession>
<dbReference type="InterPro" id="IPR029058">
    <property type="entry name" value="AB_hydrolase_fold"/>
</dbReference>
<dbReference type="Proteomes" id="UP000799291">
    <property type="component" value="Unassembled WGS sequence"/>
</dbReference>
<gene>
    <name evidence="3" type="ORF">K458DRAFT_352677</name>
</gene>
<evidence type="ECO:0000313" key="4">
    <source>
        <dbReference type="Proteomes" id="UP000799291"/>
    </source>
</evidence>
<proteinExistence type="predicted"/>
<organism evidence="3 4">
    <name type="scientific">Lentithecium fluviatile CBS 122367</name>
    <dbReference type="NCBI Taxonomy" id="1168545"/>
    <lineage>
        <taxon>Eukaryota</taxon>
        <taxon>Fungi</taxon>
        <taxon>Dikarya</taxon>
        <taxon>Ascomycota</taxon>
        <taxon>Pezizomycotina</taxon>
        <taxon>Dothideomycetes</taxon>
        <taxon>Pleosporomycetidae</taxon>
        <taxon>Pleosporales</taxon>
        <taxon>Massarineae</taxon>
        <taxon>Lentitheciaceae</taxon>
        <taxon>Lentithecium</taxon>
    </lineage>
</organism>
<feature type="domain" description="T6SS Phospholipase effector Tle1-like catalytic" evidence="2">
    <location>
        <begin position="115"/>
        <end position="420"/>
    </location>
</feature>
<dbReference type="OrthoDB" id="3162439at2759"/>
<dbReference type="EMBL" id="MU005646">
    <property type="protein sequence ID" value="KAF2675838.1"/>
    <property type="molecule type" value="Genomic_DNA"/>
</dbReference>
<reference evidence="3" key="1">
    <citation type="journal article" date="2020" name="Stud. Mycol.">
        <title>101 Dothideomycetes genomes: a test case for predicting lifestyles and emergence of pathogens.</title>
        <authorList>
            <person name="Haridas S."/>
            <person name="Albert R."/>
            <person name="Binder M."/>
            <person name="Bloem J."/>
            <person name="Labutti K."/>
            <person name="Salamov A."/>
            <person name="Andreopoulos B."/>
            <person name="Baker S."/>
            <person name="Barry K."/>
            <person name="Bills G."/>
            <person name="Bluhm B."/>
            <person name="Cannon C."/>
            <person name="Castanera R."/>
            <person name="Culley D."/>
            <person name="Daum C."/>
            <person name="Ezra D."/>
            <person name="Gonzalez J."/>
            <person name="Henrissat B."/>
            <person name="Kuo A."/>
            <person name="Liang C."/>
            <person name="Lipzen A."/>
            <person name="Lutzoni F."/>
            <person name="Magnuson J."/>
            <person name="Mondo S."/>
            <person name="Nolan M."/>
            <person name="Ohm R."/>
            <person name="Pangilinan J."/>
            <person name="Park H.-J."/>
            <person name="Ramirez L."/>
            <person name="Alfaro M."/>
            <person name="Sun H."/>
            <person name="Tritt A."/>
            <person name="Yoshinaga Y."/>
            <person name="Zwiers L.-H."/>
            <person name="Turgeon B."/>
            <person name="Goodwin S."/>
            <person name="Spatafora J."/>
            <person name="Crous P."/>
            <person name="Grigoriev I."/>
        </authorList>
    </citation>
    <scope>NUCLEOTIDE SEQUENCE</scope>
    <source>
        <strain evidence="3">CBS 122367</strain>
    </source>
</reference>
<sequence>MHLPWDKTSLGGQATENAVAQPFPKCHSFAFRSNVSCITKSHPFRERINDPKRLQKSRPARMSSFGRRGSYPIQSSEYTPSVTTAHTLSVLDQNAPLPTSIRALKDSRVTQEHQRTVVICLDGTGDRFDNDNSNVVHFVSCLKKHTPDQQVTYYQSGIGTYDKGGLKNGFGAAMDMAVGSGLGIHIKDAYRFLMQNYRDGDKICLFGFSRGAYTVRCLAGMLHKVGLLPASNGAQVNFAYDFYKDDSPNGWKMSAQFKRTFCTNVDVYFVGVWDCVASVGFIPRKLPFSKSPTNSIHYFRHAIALDEHRSKFKVCQWEQQNPDAGAVAKRVAARKGRHGGMSNGDAHPNGHGLRRTETAIEQEKLEAYFDEFNTGLRKRIDTDALEVWFMGAHADIGGGAVANDVRHRLSHIPLRWMLRQCFECNTGILFDTGSLIEQGLDVHSLYPLYQPPSQPACGPPPALLDIHKNDKVPPLRWRRAMFSIGDDTVANDIFGIENRDSRHLALLSEGTEDHFDAMAPVNDQLVLAKGWWVLEFWPVKMRVLARNGIEWEKKVRWNLGRYRAVRETEPKMHWTVQHMMDEGKYTVKGRVHRDNSWQIVA</sequence>
<dbReference type="SUPFAM" id="SSF53474">
    <property type="entry name" value="alpha/beta-Hydrolases"/>
    <property type="match status" value="1"/>
</dbReference>
<protein>
    <recommendedName>
        <fullName evidence="2">T6SS Phospholipase effector Tle1-like catalytic domain-containing protein</fullName>
    </recommendedName>
</protein>
<feature type="region of interest" description="Disordered" evidence="1">
    <location>
        <begin position="47"/>
        <end position="78"/>
    </location>
</feature>
<keyword evidence="4" id="KW-1185">Reference proteome</keyword>
<name>A0A6G1ICK6_9PLEO</name>
<dbReference type="PANTHER" id="PTHR33840">
    <property type="match status" value="1"/>
</dbReference>
<evidence type="ECO:0000313" key="3">
    <source>
        <dbReference type="EMBL" id="KAF2675838.1"/>
    </source>
</evidence>
<dbReference type="Pfam" id="PF09994">
    <property type="entry name" value="T6SS_Tle1-like_cat"/>
    <property type="match status" value="1"/>
</dbReference>
<dbReference type="InterPro" id="IPR018712">
    <property type="entry name" value="Tle1-like_cat"/>
</dbReference>
<dbReference type="AlphaFoldDB" id="A0A6G1ICK6"/>
<dbReference type="PANTHER" id="PTHR33840:SF1">
    <property type="entry name" value="TLE1 PHOSPHOLIPASE DOMAIN-CONTAINING PROTEIN"/>
    <property type="match status" value="1"/>
</dbReference>